<evidence type="ECO:0000256" key="1">
    <source>
        <dbReference type="SAM" id="MobiDB-lite"/>
    </source>
</evidence>
<name>A0A0D8FST0_9ACTN</name>
<protein>
    <submittedName>
        <fullName evidence="2">Uncharacterized protein</fullName>
    </submittedName>
</protein>
<dbReference type="EMBL" id="JXUW01000020">
    <property type="protein sequence ID" value="KJE76196.1"/>
    <property type="molecule type" value="Genomic_DNA"/>
</dbReference>
<evidence type="ECO:0000313" key="2">
    <source>
        <dbReference type="EMBL" id="KJE76196.1"/>
    </source>
</evidence>
<feature type="region of interest" description="Disordered" evidence="1">
    <location>
        <begin position="61"/>
        <end position="82"/>
    </location>
</feature>
<comment type="caution">
    <text evidence="2">The sequence shown here is derived from an EMBL/GenBank/DDBJ whole genome shotgun (WGS) entry which is preliminary data.</text>
</comment>
<dbReference type="AlphaFoldDB" id="A0A0D8FST0"/>
<dbReference type="RefSeq" id="WP_052566175.1">
    <property type="nucleotide sequence ID" value="NZ_JQKF01000103.1"/>
</dbReference>
<proteinExistence type="predicted"/>
<dbReference type="Proteomes" id="UP000032336">
    <property type="component" value="Unassembled WGS sequence"/>
</dbReference>
<gene>
    <name evidence="2" type="ORF">FEAC_20580</name>
</gene>
<accession>A0A0D8FST0</accession>
<keyword evidence="3" id="KW-1185">Reference proteome</keyword>
<reference evidence="2 3" key="1">
    <citation type="submission" date="2015-01" db="EMBL/GenBank/DDBJ databases">
        <title>Draft genome of the acidophilic iron oxidizer Ferrimicrobium acidiphilum strain T23.</title>
        <authorList>
            <person name="Poehlein A."/>
            <person name="Eisen S."/>
            <person name="Schloemann M."/>
            <person name="Johnson B.D."/>
            <person name="Daniel R."/>
            <person name="Muehling M."/>
        </authorList>
    </citation>
    <scope>NUCLEOTIDE SEQUENCE [LARGE SCALE GENOMIC DNA]</scope>
    <source>
        <strain evidence="2 3">T23</strain>
    </source>
</reference>
<sequence length="82" mass="8915">MQARRARVARQRAKPDAAAFAVSRRTFLGAVADQDSDQRPVSGASGDRLEEILVAVPTRHQVHQDRHAGQVPPRHGLGNVAE</sequence>
<dbReference type="STRING" id="1121877.FEAC_20580"/>
<evidence type="ECO:0000313" key="3">
    <source>
        <dbReference type="Proteomes" id="UP000032336"/>
    </source>
</evidence>
<dbReference type="GeneID" id="78373148"/>
<organism evidence="2 3">
    <name type="scientific">Ferrimicrobium acidiphilum DSM 19497</name>
    <dbReference type="NCBI Taxonomy" id="1121877"/>
    <lineage>
        <taxon>Bacteria</taxon>
        <taxon>Bacillati</taxon>
        <taxon>Actinomycetota</taxon>
        <taxon>Acidimicrobiia</taxon>
        <taxon>Acidimicrobiales</taxon>
        <taxon>Acidimicrobiaceae</taxon>
        <taxon>Ferrimicrobium</taxon>
    </lineage>
</organism>